<gene>
    <name evidence="2" type="ORF">FUT82_07205</name>
</gene>
<dbReference type="Pfam" id="PF12706">
    <property type="entry name" value="Lactamase_B_2"/>
    <property type="match status" value="1"/>
</dbReference>
<proteinExistence type="predicted"/>
<protein>
    <submittedName>
        <fullName evidence="2">MBL fold metallo-hydrolase</fullName>
    </submittedName>
</protein>
<dbReference type="PANTHER" id="PTHR42663">
    <property type="entry name" value="HYDROLASE C777.06C-RELATED-RELATED"/>
    <property type="match status" value="1"/>
</dbReference>
<accession>A0AAE6IT62</accession>
<evidence type="ECO:0000259" key="1">
    <source>
        <dbReference type="SMART" id="SM00849"/>
    </source>
</evidence>
<dbReference type="InterPro" id="IPR036866">
    <property type="entry name" value="RibonucZ/Hydroxyglut_hydro"/>
</dbReference>
<reference evidence="2 3" key="1">
    <citation type="submission" date="2019-08" db="EMBL/GenBank/DDBJ databases">
        <authorList>
            <person name="Kuhnert P."/>
        </authorList>
    </citation>
    <scope>NUCLEOTIDE SEQUENCE [LARGE SCALE GENOMIC DNA]</scope>
    <source>
        <strain evidence="2 3">B36.5</strain>
    </source>
</reference>
<dbReference type="SMART" id="SM00849">
    <property type="entry name" value="Lactamase_B"/>
    <property type="match status" value="1"/>
</dbReference>
<dbReference type="SUPFAM" id="SSF56281">
    <property type="entry name" value="Metallo-hydrolase/oxidoreductase"/>
    <property type="match status" value="1"/>
</dbReference>
<dbReference type="AlphaFoldDB" id="A0AAE6IT62"/>
<sequence length="270" mass="30507">MRLEILGSGTSHGIPVIGCNCSVCTSADPRDTRYRASAWIRPKNNSEKPSILIDCGPEFRLQALRAGMQNLDAVLLTHSHADHVHGLDDLRIFSYKTSLPIYLEKYCAEDIKKRFSYVFTHAYEGGGIPHFSLHVIEDSNPVFYLKGVRIEAIPLIHGRIIDFGWRIENTAYLTDCNFIPDSSFEKLKGLKNLIIDGLRVRKHITHFCFAESLDAIKRIAPQKAWLTHICHDVSHKEICAIIEEAQQNDPELAKIKISPAYDGLIIDDLD</sequence>
<evidence type="ECO:0000313" key="3">
    <source>
        <dbReference type="Proteomes" id="UP000323594"/>
    </source>
</evidence>
<dbReference type="PANTHER" id="PTHR42663:SF6">
    <property type="entry name" value="HYDROLASE C777.06C-RELATED"/>
    <property type="match status" value="1"/>
</dbReference>
<name>A0AAE6IT62_TREPH</name>
<dbReference type="Gene3D" id="3.60.15.10">
    <property type="entry name" value="Ribonuclease Z/Hydroxyacylglutathione hydrolase-like"/>
    <property type="match status" value="1"/>
</dbReference>
<evidence type="ECO:0000313" key="2">
    <source>
        <dbReference type="EMBL" id="QEJ97803.1"/>
    </source>
</evidence>
<dbReference type="RefSeq" id="WP_148878841.1">
    <property type="nucleotide sequence ID" value="NZ_CP042813.1"/>
</dbReference>
<dbReference type="CDD" id="cd16279">
    <property type="entry name" value="metallo-hydrolase-like_MBL-fold"/>
    <property type="match status" value="1"/>
</dbReference>
<feature type="domain" description="Metallo-beta-lactamase" evidence="1">
    <location>
        <begin position="34"/>
        <end position="228"/>
    </location>
</feature>
<dbReference type="EMBL" id="CP042817">
    <property type="protein sequence ID" value="QEJ97803.1"/>
    <property type="molecule type" value="Genomic_DNA"/>
</dbReference>
<dbReference type="InterPro" id="IPR001279">
    <property type="entry name" value="Metallo-B-lactamas"/>
</dbReference>
<dbReference type="Proteomes" id="UP000323594">
    <property type="component" value="Chromosome"/>
</dbReference>
<organism evidence="2 3">
    <name type="scientific">Treponema phagedenis</name>
    <dbReference type="NCBI Taxonomy" id="162"/>
    <lineage>
        <taxon>Bacteria</taxon>
        <taxon>Pseudomonadati</taxon>
        <taxon>Spirochaetota</taxon>
        <taxon>Spirochaetia</taxon>
        <taxon>Spirochaetales</taxon>
        <taxon>Treponemataceae</taxon>
        <taxon>Treponema</taxon>
    </lineage>
</organism>